<dbReference type="InterPro" id="IPR043129">
    <property type="entry name" value="ATPase_NBD"/>
</dbReference>
<comment type="caution">
    <text evidence="2">The sequence shown here is derived from an EMBL/GenBank/DDBJ whole genome shotgun (WGS) entry which is preliminary data.</text>
</comment>
<protein>
    <recommendedName>
        <fullName evidence="1">Actin-like protein N-terminal domain-containing protein</fullName>
    </recommendedName>
</protein>
<sequence length="287" mass="32953">MKNIYINAGYYNTKIATESQLKIFESKVQFNEDAKRYIKIDDRKLEIGNGKRNINDKNNNMVNDYITIYSILNLCDRIDSTNIILALPINQYLNTELKNDYKNKLMNRTLNYEIDGIKKIITVEKVEVFMEGAAAMLNYNYKGIVGLIDIGGNTANCILFNNGKAILESITQLDCSMLRLEKEIIDTVNIKKLSNYQDYEFDSLISSKNIEIKLIIDNLINKFIDNLKYNLKLKKWNVDNLKLFFTGGGSLTLSAYIKDAFGNVEISEDPLFDNVKGLQKVGRVIFR</sequence>
<accession>A0ABS4GAZ5</accession>
<dbReference type="SUPFAM" id="SSF53067">
    <property type="entry name" value="Actin-like ATPase domain"/>
    <property type="match status" value="2"/>
</dbReference>
<dbReference type="Pfam" id="PF17989">
    <property type="entry name" value="ALP_N"/>
    <property type="match status" value="1"/>
</dbReference>
<dbReference type="EMBL" id="JAGGKS010000001">
    <property type="protein sequence ID" value="MBP1924570.1"/>
    <property type="molecule type" value="Genomic_DNA"/>
</dbReference>
<gene>
    <name evidence="2" type="ORF">J2Z76_000423</name>
</gene>
<keyword evidence="3" id="KW-1185">Reference proteome</keyword>
<evidence type="ECO:0000313" key="3">
    <source>
        <dbReference type="Proteomes" id="UP001519342"/>
    </source>
</evidence>
<proteinExistence type="predicted"/>
<reference evidence="2 3" key="1">
    <citation type="submission" date="2021-03" db="EMBL/GenBank/DDBJ databases">
        <title>Genomic Encyclopedia of Type Strains, Phase IV (KMG-IV): sequencing the most valuable type-strain genomes for metagenomic binning, comparative biology and taxonomic classification.</title>
        <authorList>
            <person name="Goeker M."/>
        </authorList>
    </citation>
    <scope>NUCLEOTIDE SEQUENCE [LARGE SCALE GENOMIC DNA]</scope>
    <source>
        <strain evidence="2 3">DSM 24004</strain>
    </source>
</reference>
<feature type="domain" description="Actin-like protein N-terminal" evidence="1">
    <location>
        <begin position="8"/>
        <end position="133"/>
    </location>
</feature>
<dbReference type="InterPro" id="IPR040607">
    <property type="entry name" value="ALP_N"/>
</dbReference>
<organism evidence="2 3">
    <name type="scientific">Sedimentibacter acidaminivorans</name>
    <dbReference type="NCBI Taxonomy" id="913099"/>
    <lineage>
        <taxon>Bacteria</taxon>
        <taxon>Bacillati</taxon>
        <taxon>Bacillota</taxon>
        <taxon>Tissierellia</taxon>
        <taxon>Sedimentibacter</taxon>
    </lineage>
</organism>
<evidence type="ECO:0000259" key="1">
    <source>
        <dbReference type="Pfam" id="PF17989"/>
    </source>
</evidence>
<dbReference type="Proteomes" id="UP001519342">
    <property type="component" value="Unassembled WGS sequence"/>
</dbReference>
<evidence type="ECO:0000313" key="2">
    <source>
        <dbReference type="EMBL" id="MBP1924570.1"/>
    </source>
</evidence>
<name>A0ABS4GAZ5_9FIRM</name>
<dbReference type="RefSeq" id="WP_209510320.1">
    <property type="nucleotide sequence ID" value="NZ_JAGGKS010000001.1"/>
</dbReference>
<dbReference type="Gene3D" id="3.30.420.40">
    <property type="match status" value="2"/>
</dbReference>